<comment type="subcellular location">
    <subcellularLocation>
        <location evidence="2">Endoplasmic reticulum membrane</location>
        <topology evidence="2">Peripheral membrane protein</topology>
    </subcellularLocation>
    <subcellularLocation>
        <location evidence="1">Microsome membrane</location>
        <topology evidence="1">Peripheral membrane protein</topology>
    </subcellularLocation>
</comment>
<comment type="caution">
    <text evidence="13">The sequence shown here is derived from an EMBL/GenBank/DDBJ whole genome shotgun (WGS) entry which is preliminary data.</text>
</comment>
<evidence type="ECO:0000313" key="13">
    <source>
        <dbReference type="EMBL" id="KAK2572598.1"/>
    </source>
</evidence>
<keyword evidence="12" id="KW-1133">Transmembrane helix</keyword>
<keyword evidence="5 10" id="KW-0479">Metal-binding</keyword>
<sequence>MGDSVKQEVDRSSSATDFFSLFIGLGVVALLYFLWKEASYELIRRKINAPGPRRWPMFGNLLETRKFNGYHLMLKHYYETCGKVFCICLGRQPTVVVANPELLKQIMVKDFANFQNHFTQIKIPGAIGKSVFLARDETWRRIRATLTPSFSAKKMKGMVALIEESIDKLMVKVEKVARTGESVDMLEWFSRMTLEVILSTAFGVQADILNDDQSIMLQKAKAVFKTSWTADILRRFPLGVTLLILVGNIFQGRGFFDKIAAEIVEKRRKSGPTARQDLVELMLTAHEDSTQKGASKLTNEEIVGQCVIFLLAGYETSSNTLGNIIYQLALNQEVQDELRQDIMQALKTNPGSKLYDIAHNIEYMDCVINEALRLNPPVAQLNRECTEDYEWNGIRIPAGLEVIIPIYSIHRDPDVWPDPEKFDPERFRGPAKDTRSPYHFMPFGSGPRVCIGMRFALMEIKITLVKFLMKYKVVRSPETQVPLKIASGATLYAEDGVWVRIEPLQGSAFPDVAQHDM</sequence>
<dbReference type="GO" id="GO:0020037">
    <property type="term" value="F:heme binding"/>
    <property type="evidence" value="ECO:0007669"/>
    <property type="project" value="InterPro"/>
</dbReference>
<evidence type="ECO:0000256" key="12">
    <source>
        <dbReference type="SAM" id="Phobius"/>
    </source>
</evidence>
<keyword evidence="12" id="KW-0472">Membrane</keyword>
<organism evidence="13 14">
    <name type="scientific">Acropora cervicornis</name>
    <name type="common">Staghorn coral</name>
    <dbReference type="NCBI Taxonomy" id="6130"/>
    <lineage>
        <taxon>Eukaryota</taxon>
        <taxon>Metazoa</taxon>
        <taxon>Cnidaria</taxon>
        <taxon>Anthozoa</taxon>
        <taxon>Hexacorallia</taxon>
        <taxon>Scleractinia</taxon>
        <taxon>Astrocoeniina</taxon>
        <taxon>Acroporidae</taxon>
        <taxon>Acropora</taxon>
    </lineage>
</organism>
<gene>
    <name evidence="13" type="ORF">P5673_002869</name>
</gene>
<accession>A0AAD9VFF5</accession>
<keyword evidence="7 11" id="KW-0560">Oxidoreductase</keyword>
<keyword evidence="6" id="KW-0492">Microsome</keyword>
<dbReference type="EMBL" id="JARQWQ010000004">
    <property type="protein sequence ID" value="KAK2572598.1"/>
    <property type="molecule type" value="Genomic_DNA"/>
</dbReference>
<dbReference type="InterPro" id="IPR017972">
    <property type="entry name" value="Cyt_P450_CS"/>
</dbReference>
<evidence type="ECO:0000256" key="11">
    <source>
        <dbReference type="RuleBase" id="RU000461"/>
    </source>
</evidence>
<dbReference type="Pfam" id="PF00067">
    <property type="entry name" value="p450"/>
    <property type="match status" value="1"/>
</dbReference>
<dbReference type="PROSITE" id="PS00086">
    <property type="entry name" value="CYTOCHROME_P450"/>
    <property type="match status" value="1"/>
</dbReference>
<dbReference type="InterPro" id="IPR036396">
    <property type="entry name" value="Cyt_P450_sf"/>
</dbReference>
<reference evidence="13" key="2">
    <citation type="journal article" date="2023" name="Science">
        <title>Genomic signatures of disease resistance in endangered staghorn corals.</title>
        <authorList>
            <person name="Vollmer S.V."/>
            <person name="Selwyn J.D."/>
            <person name="Despard B.A."/>
            <person name="Roesel C.L."/>
        </authorList>
    </citation>
    <scope>NUCLEOTIDE SEQUENCE</scope>
    <source>
        <strain evidence="13">K2</strain>
    </source>
</reference>
<feature type="binding site" description="axial binding residue" evidence="10">
    <location>
        <position position="450"/>
    </location>
    <ligand>
        <name>heme</name>
        <dbReference type="ChEBI" id="CHEBI:30413"/>
    </ligand>
    <ligandPart>
        <name>Fe</name>
        <dbReference type="ChEBI" id="CHEBI:18248"/>
    </ligandPart>
</feature>
<reference evidence="13" key="1">
    <citation type="journal article" date="2023" name="G3 (Bethesda)">
        <title>Whole genome assembly and annotation of the endangered Caribbean coral Acropora cervicornis.</title>
        <authorList>
            <person name="Selwyn J.D."/>
            <person name="Vollmer S.V."/>
        </authorList>
    </citation>
    <scope>NUCLEOTIDE SEQUENCE</scope>
    <source>
        <strain evidence="13">K2</strain>
    </source>
</reference>
<protein>
    <submittedName>
        <fullName evidence="13">Cytochrome P450 3A24</fullName>
    </submittedName>
</protein>
<evidence type="ECO:0000256" key="9">
    <source>
        <dbReference type="ARBA" id="ARBA00043906"/>
    </source>
</evidence>
<dbReference type="FunFam" id="1.10.630.10:FF:000042">
    <property type="entry name" value="Cytochrome P450"/>
    <property type="match status" value="1"/>
</dbReference>
<dbReference type="GO" id="GO:0005789">
    <property type="term" value="C:endoplasmic reticulum membrane"/>
    <property type="evidence" value="ECO:0007669"/>
    <property type="project" value="UniProtKB-SubCell"/>
</dbReference>
<proteinExistence type="inferred from homology"/>
<evidence type="ECO:0000256" key="10">
    <source>
        <dbReference type="PIRSR" id="PIRSR602401-1"/>
    </source>
</evidence>
<dbReference type="PRINTS" id="PR00463">
    <property type="entry name" value="EP450I"/>
</dbReference>
<evidence type="ECO:0000256" key="2">
    <source>
        <dbReference type="ARBA" id="ARBA00004406"/>
    </source>
</evidence>
<evidence type="ECO:0000256" key="6">
    <source>
        <dbReference type="ARBA" id="ARBA00022848"/>
    </source>
</evidence>
<dbReference type="GO" id="GO:0016705">
    <property type="term" value="F:oxidoreductase activity, acting on paired donors, with incorporation or reduction of molecular oxygen"/>
    <property type="evidence" value="ECO:0007669"/>
    <property type="project" value="InterPro"/>
</dbReference>
<keyword evidence="12" id="KW-0812">Transmembrane</keyword>
<evidence type="ECO:0000256" key="3">
    <source>
        <dbReference type="ARBA" id="ARBA00010617"/>
    </source>
</evidence>
<keyword evidence="11" id="KW-0503">Monooxygenase</keyword>
<keyword evidence="8 10" id="KW-0408">Iron</keyword>
<dbReference type="InterPro" id="IPR001128">
    <property type="entry name" value="Cyt_P450"/>
</dbReference>
<evidence type="ECO:0000256" key="8">
    <source>
        <dbReference type="ARBA" id="ARBA00023004"/>
    </source>
</evidence>
<keyword evidence="4 10" id="KW-0349">Heme</keyword>
<dbReference type="AlphaFoldDB" id="A0AAD9VFF5"/>
<comment type="similarity">
    <text evidence="3 11">Belongs to the cytochrome P450 family.</text>
</comment>
<evidence type="ECO:0000256" key="5">
    <source>
        <dbReference type="ARBA" id="ARBA00022723"/>
    </source>
</evidence>
<comment type="function">
    <text evidence="9">Cytochromes P450 are a group of heme-thiolate monooxygenases. They oxidize a variety of structurally unrelated compounds, including steroids, fatty acids, and xenobiotics.</text>
</comment>
<dbReference type="CDD" id="cd11055">
    <property type="entry name" value="CYP3A-like"/>
    <property type="match status" value="1"/>
</dbReference>
<dbReference type="InterPro" id="IPR050705">
    <property type="entry name" value="Cytochrome_P450_3A"/>
</dbReference>
<keyword evidence="6" id="KW-0256">Endoplasmic reticulum</keyword>
<evidence type="ECO:0000256" key="1">
    <source>
        <dbReference type="ARBA" id="ARBA00004174"/>
    </source>
</evidence>
<dbReference type="Gene3D" id="1.10.630.10">
    <property type="entry name" value="Cytochrome P450"/>
    <property type="match status" value="1"/>
</dbReference>
<dbReference type="InterPro" id="IPR002401">
    <property type="entry name" value="Cyt_P450_E_grp-I"/>
</dbReference>
<dbReference type="SUPFAM" id="SSF48264">
    <property type="entry name" value="Cytochrome P450"/>
    <property type="match status" value="1"/>
</dbReference>
<keyword evidence="14" id="KW-1185">Reference proteome</keyword>
<dbReference type="GO" id="GO:0005506">
    <property type="term" value="F:iron ion binding"/>
    <property type="evidence" value="ECO:0007669"/>
    <property type="project" value="InterPro"/>
</dbReference>
<evidence type="ECO:0000256" key="7">
    <source>
        <dbReference type="ARBA" id="ARBA00023002"/>
    </source>
</evidence>
<dbReference type="PANTHER" id="PTHR24302:SF15">
    <property type="entry name" value="FATTY-ACID PEROXYGENASE"/>
    <property type="match status" value="1"/>
</dbReference>
<evidence type="ECO:0000256" key="4">
    <source>
        <dbReference type="ARBA" id="ARBA00022617"/>
    </source>
</evidence>
<dbReference type="GO" id="GO:0008395">
    <property type="term" value="F:steroid hydroxylase activity"/>
    <property type="evidence" value="ECO:0007669"/>
    <property type="project" value="TreeGrafter"/>
</dbReference>
<feature type="transmembrane region" description="Helical" evidence="12">
    <location>
        <begin position="18"/>
        <end position="35"/>
    </location>
</feature>
<comment type="cofactor">
    <cofactor evidence="10">
        <name>heme</name>
        <dbReference type="ChEBI" id="CHEBI:30413"/>
    </cofactor>
</comment>
<dbReference type="PRINTS" id="PR00385">
    <property type="entry name" value="P450"/>
</dbReference>
<dbReference type="Proteomes" id="UP001249851">
    <property type="component" value="Unassembled WGS sequence"/>
</dbReference>
<dbReference type="PANTHER" id="PTHR24302">
    <property type="entry name" value="CYTOCHROME P450 FAMILY 3"/>
    <property type="match status" value="1"/>
</dbReference>
<name>A0AAD9VFF5_ACRCE</name>
<evidence type="ECO:0000313" key="14">
    <source>
        <dbReference type="Proteomes" id="UP001249851"/>
    </source>
</evidence>